<evidence type="ECO:0000256" key="6">
    <source>
        <dbReference type="RuleBase" id="RU363032"/>
    </source>
</evidence>
<evidence type="ECO:0000256" key="2">
    <source>
        <dbReference type="ARBA" id="ARBA00022448"/>
    </source>
</evidence>
<name>A0A4Y8LZP0_9BACL</name>
<keyword evidence="3 6" id="KW-0812">Transmembrane</keyword>
<evidence type="ECO:0000256" key="1">
    <source>
        <dbReference type="ARBA" id="ARBA00004141"/>
    </source>
</evidence>
<keyword evidence="4 6" id="KW-1133">Transmembrane helix</keyword>
<evidence type="ECO:0000259" key="7">
    <source>
        <dbReference type="PROSITE" id="PS50928"/>
    </source>
</evidence>
<comment type="caution">
    <text evidence="8">The sequence shown here is derived from an EMBL/GenBank/DDBJ whole genome shotgun (WGS) entry which is preliminary data.</text>
</comment>
<proteinExistence type="inferred from homology"/>
<sequence>MQNLMRRIVRERQIWIMAVPMIAWVLVFSYYPMYGMIISFQNYVPGNSFFSGDWVGFAHFERFFSSPDFLQVMRNTLAMSGLNILFGLPAPLILALLLNELRNKTFKRVTQTLSYIPYFISWVVVASILFTLLGSDGLLNRLLLDFGMIKDPISFLGEGKYFWTIITASNIWKDIGFNSIIYLSALASIDRELLDAGKVDGISRFGTVWHIYLPGIRTTIILLWILGIGGILNAGFEQQLLLGSPTTSDYSEVVDTYVYKYGVQLGYYSFASAVNLLKAVVSVVLVLSMNRIAKKLFDTSIV</sequence>
<dbReference type="PROSITE" id="PS50928">
    <property type="entry name" value="ABC_TM1"/>
    <property type="match status" value="1"/>
</dbReference>
<dbReference type="Proteomes" id="UP000297900">
    <property type="component" value="Unassembled WGS sequence"/>
</dbReference>
<evidence type="ECO:0000256" key="4">
    <source>
        <dbReference type="ARBA" id="ARBA00022989"/>
    </source>
</evidence>
<comment type="subcellular location">
    <subcellularLocation>
        <location evidence="6">Cell membrane</location>
        <topology evidence="6">Multi-pass membrane protein</topology>
    </subcellularLocation>
    <subcellularLocation>
        <location evidence="1">Membrane</location>
        <topology evidence="1">Multi-pass membrane protein</topology>
    </subcellularLocation>
</comment>
<dbReference type="OrthoDB" id="9785836at2"/>
<gene>
    <name evidence="8" type="ORF">E2980_10415</name>
</gene>
<evidence type="ECO:0000256" key="3">
    <source>
        <dbReference type="ARBA" id="ARBA00022692"/>
    </source>
</evidence>
<dbReference type="PANTHER" id="PTHR43496">
    <property type="entry name" value="PROTEIN LPLB"/>
    <property type="match status" value="1"/>
</dbReference>
<evidence type="ECO:0000313" key="8">
    <source>
        <dbReference type="EMBL" id="TFE26903.1"/>
    </source>
</evidence>
<feature type="transmembrane region" description="Helical" evidence="6">
    <location>
        <begin position="12"/>
        <end position="31"/>
    </location>
</feature>
<keyword evidence="2 6" id="KW-0813">Transport</keyword>
<feature type="transmembrane region" description="Helical" evidence="6">
    <location>
        <begin position="76"/>
        <end position="98"/>
    </location>
</feature>
<dbReference type="Gene3D" id="1.10.3720.10">
    <property type="entry name" value="MetI-like"/>
    <property type="match status" value="1"/>
</dbReference>
<protein>
    <submittedName>
        <fullName evidence="8">Sugar ABC transporter permease</fullName>
    </submittedName>
</protein>
<evidence type="ECO:0000256" key="5">
    <source>
        <dbReference type="ARBA" id="ARBA00023136"/>
    </source>
</evidence>
<feature type="transmembrane region" description="Helical" evidence="6">
    <location>
        <begin position="211"/>
        <end position="232"/>
    </location>
</feature>
<dbReference type="EMBL" id="SOMN01000011">
    <property type="protein sequence ID" value="TFE26903.1"/>
    <property type="molecule type" value="Genomic_DNA"/>
</dbReference>
<reference evidence="8 9" key="1">
    <citation type="submission" date="2019-03" db="EMBL/GenBank/DDBJ databases">
        <title>Cohnella endophytica sp. nov., a novel endophytic bacterium isolated from bark of Sonneratia apetala.</title>
        <authorList>
            <person name="Tuo L."/>
        </authorList>
    </citation>
    <scope>NUCLEOTIDE SEQUENCE [LARGE SCALE GENOMIC DNA]</scope>
    <source>
        <strain evidence="8 9">CCTCC AB 208254</strain>
    </source>
</reference>
<dbReference type="GO" id="GO:0005886">
    <property type="term" value="C:plasma membrane"/>
    <property type="evidence" value="ECO:0007669"/>
    <property type="project" value="UniProtKB-SubCell"/>
</dbReference>
<evidence type="ECO:0000313" key="9">
    <source>
        <dbReference type="Proteomes" id="UP000297900"/>
    </source>
</evidence>
<keyword evidence="5 6" id="KW-0472">Membrane</keyword>
<dbReference type="InterPro" id="IPR035906">
    <property type="entry name" value="MetI-like_sf"/>
</dbReference>
<dbReference type="InterPro" id="IPR000515">
    <property type="entry name" value="MetI-like"/>
</dbReference>
<feature type="domain" description="ABC transmembrane type-1" evidence="7">
    <location>
        <begin position="73"/>
        <end position="289"/>
    </location>
</feature>
<accession>A0A4Y8LZP0</accession>
<dbReference type="AlphaFoldDB" id="A0A4Y8LZP0"/>
<dbReference type="RefSeq" id="WP_135152130.1">
    <property type="nucleotide sequence ID" value="NZ_SOMN01000011.1"/>
</dbReference>
<dbReference type="CDD" id="cd06261">
    <property type="entry name" value="TM_PBP2"/>
    <property type="match status" value="1"/>
</dbReference>
<dbReference type="PANTHER" id="PTHR43496:SF1">
    <property type="entry name" value="POLYGALACTURONAN_RHAMNOGALACTURONAN TRANSPORT SYSTEM PERMEASE PROTEIN YTEP"/>
    <property type="match status" value="1"/>
</dbReference>
<feature type="transmembrane region" description="Helical" evidence="6">
    <location>
        <begin position="118"/>
        <end position="139"/>
    </location>
</feature>
<dbReference type="SUPFAM" id="SSF161098">
    <property type="entry name" value="MetI-like"/>
    <property type="match status" value="1"/>
</dbReference>
<organism evidence="8 9">
    <name type="scientific">Cohnella luojiensis</name>
    <dbReference type="NCBI Taxonomy" id="652876"/>
    <lineage>
        <taxon>Bacteria</taxon>
        <taxon>Bacillati</taxon>
        <taxon>Bacillota</taxon>
        <taxon>Bacilli</taxon>
        <taxon>Bacillales</taxon>
        <taxon>Paenibacillaceae</taxon>
        <taxon>Cohnella</taxon>
    </lineage>
</organism>
<dbReference type="Pfam" id="PF00528">
    <property type="entry name" value="BPD_transp_1"/>
    <property type="match status" value="1"/>
</dbReference>
<comment type="similarity">
    <text evidence="6">Belongs to the binding-protein-dependent transport system permease family.</text>
</comment>
<dbReference type="GO" id="GO:0055085">
    <property type="term" value="P:transmembrane transport"/>
    <property type="evidence" value="ECO:0007669"/>
    <property type="project" value="InterPro"/>
</dbReference>
<feature type="transmembrane region" description="Helical" evidence="6">
    <location>
        <begin position="265"/>
        <end position="287"/>
    </location>
</feature>
<keyword evidence="9" id="KW-1185">Reference proteome</keyword>